<feature type="transmembrane region" description="Helical" evidence="6">
    <location>
        <begin position="153"/>
        <end position="171"/>
    </location>
</feature>
<comment type="subcellular location">
    <subcellularLocation>
        <location evidence="1">Endomembrane system</location>
        <topology evidence="1">Multi-pass membrane protein</topology>
    </subcellularLocation>
</comment>
<dbReference type="OrthoDB" id="128729at2"/>
<dbReference type="AlphaFoldDB" id="A0A518B336"/>
<proteinExistence type="predicted"/>
<reference evidence="8 9" key="1">
    <citation type="submission" date="2019-02" db="EMBL/GenBank/DDBJ databases">
        <title>Deep-cultivation of Planctomycetes and their phenomic and genomic characterization uncovers novel biology.</title>
        <authorList>
            <person name="Wiegand S."/>
            <person name="Jogler M."/>
            <person name="Boedeker C."/>
            <person name="Pinto D."/>
            <person name="Vollmers J."/>
            <person name="Rivas-Marin E."/>
            <person name="Kohn T."/>
            <person name="Peeters S.H."/>
            <person name="Heuer A."/>
            <person name="Rast P."/>
            <person name="Oberbeckmann S."/>
            <person name="Bunk B."/>
            <person name="Jeske O."/>
            <person name="Meyerdierks A."/>
            <person name="Storesund J.E."/>
            <person name="Kallscheuer N."/>
            <person name="Luecker S."/>
            <person name="Lage O.M."/>
            <person name="Pohl T."/>
            <person name="Merkel B.J."/>
            <person name="Hornburger P."/>
            <person name="Mueller R.-W."/>
            <person name="Bruemmer F."/>
            <person name="Labrenz M."/>
            <person name="Spormann A.M."/>
            <person name="Op den Camp H."/>
            <person name="Overmann J."/>
            <person name="Amann R."/>
            <person name="Jetten M.S.M."/>
            <person name="Mascher T."/>
            <person name="Medema M.H."/>
            <person name="Devos D.P."/>
            <person name="Kaster A.-K."/>
            <person name="Ovreas L."/>
            <person name="Rohde M."/>
            <person name="Galperin M.Y."/>
            <person name="Jogler C."/>
        </authorList>
    </citation>
    <scope>NUCLEOTIDE SEQUENCE [LARGE SCALE GENOMIC DNA]</scope>
    <source>
        <strain evidence="8 9">Pan216</strain>
    </source>
</reference>
<sequence length="365" mass="39841">MPTTAPTHAESLPDGAGAPSPLARLLRAWDSFWFTPSDGLGLHVVRACTGILLLSWLLGFLGHQGALFGMDGWVDRQAYRELLGLPEGPPAPIGWSPIFLASSPWFAHLLYGGSMLVLVLFTLGIATRLTSVLTWLVVIAFTSNPALSYGGDVLLLILSFYLMVGYLLYGLHSQPRSARNLLLGSRDAEFFARWRSSDEGRTKSTAATIALRLLQIHIAIVIFVSGLHKLQISVWWAGLALWFPLFPPFETTLEEVLAIKESGQPLLLMFAINIATYAVLAWQICFPFMAWKNGARPLVLGGAFLGWLGCSLLFGLPLFGPALLIGCLSFVPGTTWRRWLSRTPMPSETPAVPQREPLASASARG</sequence>
<evidence type="ECO:0000256" key="3">
    <source>
        <dbReference type="ARBA" id="ARBA00022989"/>
    </source>
</evidence>
<name>A0A518B336_9BACT</name>
<dbReference type="SMART" id="SM00752">
    <property type="entry name" value="HTTM"/>
    <property type="match status" value="1"/>
</dbReference>
<feature type="transmembrane region" description="Helical" evidence="6">
    <location>
        <begin position="209"/>
        <end position="228"/>
    </location>
</feature>
<keyword evidence="9" id="KW-1185">Reference proteome</keyword>
<dbReference type="PANTHER" id="PTHR39535:SF2">
    <property type="entry name" value="HTTM DOMAIN-CONTAINING PROTEIN"/>
    <property type="match status" value="1"/>
</dbReference>
<feature type="domain" description="HTTM-like" evidence="7">
    <location>
        <begin position="34"/>
        <end position="335"/>
    </location>
</feature>
<protein>
    <recommendedName>
        <fullName evidence="7">HTTM-like domain-containing protein</fullName>
    </recommendedName>
</protein>
<evidence type="ECO:0000256" key="2">
    <source>
        <dbReference type="ARBA" id="ARBA00022692"/>
    </source>
</evidence>
<keyword evidence="4 6" id="KW-0472">Membrane</keyword>
<gene>
    <name evidence="8" type="ORF">Pan216_22430</name>
</gene>
<dbReference type="InterPro" id="IPR011020">
    <property type="entry name" value="HTTM-like"/>
</dbReference>
<dbReference type="RefSeq" id="WP_145257986.1">
    <property type="nucleotide sequence ID" value="NZ_CP036279.1"/>
</dbReference>
<accession>A0A518B336</accession>
<evidence type="ECO:0000256" key="5">
    <source>
        <dbReference type="SAM" id="MobiDB-lite"/>
    </source>
</evidence>
<feature type="transmembrane region" description="Helical" evidence="6">
    <location>
        <begin position="116"/>
        <end position="141"/>
    </location>
</feature>
<dbReference type="KEGG" id="knv:Pan216_22430"/>
<keyword evidence="2 6" id="KW-0812">Transmembrane</keyword>
<dbReference type="Proteomes" id="UP000317093">
    <property type="component" value="Chromosome"/>
</dbReference>
<evidence type="ECO:0000256" key="6">
    <source>
        <dbReference type="SAM" id="Phobius"/>
    </source>
</evidence>
<feature type="transmembrane region" description="Helical" evidence="6">
    <location>
        <begin position="304"/>
        <end position="331"/>
    </location>
</feature>
<dbReference type="PANTHER" id="PTHR39535">
    <property type="entry name" value="SPORULATION-DELAYING PROTEIN SDPB"/>
    <property type="match status" value="1"/>
</dbReference>
<dbReference type="GO" id="GO:0012505">
    <property type="term" value="C:endomembrane system"/>
    <property type="evidence" value="ECO:0007669"/>
    <property type="project" value="UniProtKB-SubCell"/>
</dbReference>
<feature type="region of interest" description="Disordered" evidence="5">
    <location>
        <begin position="345"/>
        <end position="365"/>
    </location>
</feature>
<dbReference type="EMBL" id="CP036279">
    <property type="protein sequence ID" value="QDU61387.1"/>
    <property type="molecule type" value="Genomic_DNA"/>
</dbReference>
<evidence type="ECO:0000313" key="8">
    <source>
        <dbReference type="EMBL" id="QDU61387.1"/>
    </source>
</evidence>
<dbReference type="InterPro" id="IPR052964">
    <property type="entry name" value="Sporulation_signal_mat"/>
</dbReference>
<feature type="transmembrane region" description="Helical" evidence="6">
    <location>
        <begin position="265"/>
        <end position="284"/>
    </location>
</feature>
<evidence type="ECO:0000259" key="7">
    <source>
        <dbReference type="SMART" id="SM00752"/>
    </source>
</evidence>
<evidence type="ECO:0000313" key="9">
    <source>
        <dbReference type="Proteomes" id="UP000317093"/>
    </source>
</evidence>
<feature type="transmembrane region" description="Helical" evidence="6">
    <location>
        <begin position="40"/>
        <end position="61"/>
    </location>
</feature>
<evidence type="ECO:0000256" key="4">
    <source>
        <dbReference type="ARBA" id="ARBA00023136"/>
    </source>
</evidence>
<organism evidence="8 9">
    <name type="scientific">Kolteria novifilia</name>
    <dbReference type="NCBI Taxonomy" id="2527975"/>
    <lineage>
        <taxon>Bacteria</taxon>
        <taxon>Pseudomonadati</taxon>
        <taxon>Planctomycetota</taxon>
        <taxon>Planctomycetia</taxon>
        <taxon>Kolteriales</taxon>
        <taxon>Kolteriaceae</taxon>
        <taxon>Kolteria</taxon>
    </lineage>
</organism>
<evidence type="ECO:0000256" key="1">
    <source>
        <dbReference type="ARBA" id="ARBA00004127"/>
    </source>
</evidence>
<keyword evidence="3 6" id="KW-1133">Transmembrane helix</keyword>